<feature type="domain" description="PilZ" evidence="1">
    <location>
        <begin position="99"/>
        <end position="206"/>
    </location>
</feature>
<evidence type="ECO:0000259" key="1">
    <source>
        <dbReference type="Pfam" id="PF07238"/>
    </source>
</evidence>
<dbReference type="RefSeq" id="WP_110551091.1">
    <property type="nucleotide sequence ID" value="NZ_JACIBU010000001.1"/>
</dbReference>
<gene>
    <name evidence="3" type="ORF">DMO24_04200</name>
    <name evidence="2" type="ORF">FHX36_003542</name>
</gene>
<dbReference type="OrthoDB" id="3284647at2"/>
<dbReference type="InterPro" id="IPR009875">
    <property type="entry name" value="PilZ_domain"/>
</dbReference>
<evidence type="ECO:0000313" key="4">
    <source>
        <dbReference type="Proteomes" id="UP000247602"/>
    </source>
</evidence>
<sequence length="221" mass="24468">MVAGTPNVDYPAASTALSVMPLGQDEALTSRVRRETENFLYISPPRNSIGESVPFVEKDMLELSWQADDGLRSVPADALAFTDDATWRLRITGPANRIQRRDAVRAPIGLSVSLWWDRTTLTGSTVDLSEGGLLAVFRPHGDLGVSVPFPKPGQPLGLRLDLYSDELVTEVALVRRRPRQDNLHEWSLRFLDLPEPAADLIRSHVFTALRNARARGLAALY</sequence>
<name>A0A323VD23_9ACTN</name>
<dbReference type="EMBL" id="QKNV01000025">
    <property type="protein sequence ID" value="PZA22617.1"/>
    <property type="molecule type" value="Genomic_DNA"/>
</dbReference>
<dbReference type="GO" id="GO:0035438">
    <property type="term" value="F:cyclic-di-GMP binding"/>
    <property type="evidence" value="ECO:0007669"/>
    <property type="project" value="InterPro"/>
</dbReference>
<reference evidence="2 5" key="2">
    <citation type="submission" date="2020-08" db="EMBL/GenBank/DDBJ databases">
        <title>Sequencing the genomes of 1000 actinobacteria strains.</title>
        <authorList>
            <person name="Klenk H.-P."/>
        </authorList>
    </citation>
    <scope>NUCLEOTIDE SEQUENCE [LARGE SCALE GENOMIC DNA]</scope>
    <source>
        <strain evidence="2 5">DSM 16678</strain>
    </source>
</reference>
<accession>A0A323VD23</accession>
<keyword evidence="4" id="KW-1185">Reference proteome</keyword>
<dbReference type="Gene3D" id="2.40.10.220">
    <property type="entry name" value="predicted glycosyltransferase like domains"/>
    <property type="match status" value="1"/>
</dbReference>
<comment type="caution">
    <text evidence="3">The sequence shown here is derived from an EMBL/GenBank/DDBJ whole genome shotgun (WGS) entry which is preliminary data.</text>
</comment>
<dbReference type="SUPFAM" id="SSF141371">
    <property type="entry name" value="PilZ domain-like"/>
    <property type="match status" value="1"/>
</dbReference>
<protein>
    <recommendedName>
        <fullName evidence="1">PilZ domain-containing protein</fullName>
    </recommendedName>
</protein>
<reference evidence="3 4" key="1">
    <citation type="submission" date="2018-06" db="EMBL/GenBank/DDBJ databases">
        <title>Draft genome sequence of Modestobacter versicolor CP153-2.</title>
        <authorList>
            <person name="Gundlapally S.R."/>
        </authorList>
    </citation>
    <scope>NUCLEOTIDE SEQUENCE [LARGE SCALE GENOMIC DNA]</scope>
    <source>
        <strain evidence="3 4">CP153-2</strain>
    </source>
</reference>
<dbReference type="EMBL" id="JACIBU010000001">
    <property type="protein sequence ID" value="MBB3677807.1"/>
    <property type="molecule type" value="Genomic_DNA"/>
</dbReference>
<evidence type="ECO:0000313" key="5">
    <source>
        <dbReference type="Proteomes" id="UP000580718"/>
    </source>
</evidence>
<dbReference type="AlphaFoldDB" id="A0A323VD23"/>
<evidence type="ECO:0000313" key="2">
    <source>
        <dbReference type="EMBL" id="MBB3677807.1"/>
    </source>
</evidence>
<organism evidence="3 4">
    <name type="scientific">Modestobacter versicolor</name>
    <dbReference type="NCBI Taxonomy" id="429133"/>
    <lineage>
        <taxon>Bacteria</taxon>
        <taxon>Bacillati</taxon>
        <taxon>Actinomycetota</taxon>
        <taxon>Actinomycetes</taxon>
        <taxon>Geodermatophilales</taxon>
        <taxon>Geodermatophilaceae</taxon>
        <taxon>Modestobacter</taxon>
    </lineage>
</organism>
<evidence type="ECO:0000313" key="3">
    <source>
        <dbReference type="EMBL" id="PZA22617.1"/>
    </source>
</evidence>
<dbReference type="Proteomes" id="UP000247602">
    <property type="component" value="Unassembled WGS sequence"/>
</dbReference>
<proteinExistence type="predicted"/>
<dbReference type="Pfam" id="PF07238">
    <property type="entry name" value="PilZ"/>
    <property type="match status" value="1"/>
</dbReference>
<dbReference type="Proteomes" id="UP000580718">
    <property type="component" value="Unassembled WGS sequence"/>
</dbReference>